<proteinExistence type="predicted"/>
<organism evidence="1 2">
    <name type="scientific">Zingiber officinale</name>
    <name type="common">Ginger</name>
    <name type="synonym">Amomum zingiber</name>
    <dbReference type="NCBI Taxonomy" id="94328"/>
    <lineage>
        <taxon>Eukaryota</taxon>
        <taxon>Viridiplantae</taxon>
        <taxon>Streptophyta</taxon>
        <taxon>Embryophyta</taxon>
        <taxon>Tracheophyta</taxon>
        <taxon>Spermatophyta</taxon>
        <taxon>Magnoliopsida</taxon>
        <taxon>Liliopsida</taxon>
        <taxon>Zingiberales</taxon>
        <taxon>Zingiberaceae</taxon>
        <taxon>Zingiber</taxon>
    </lineage>
</organism>
<keyword evidence="2" id="KW-1185">Reference proteome</keyword>
<gene>
    <name evidence="1" type="ORF">ZIOFF_072607</name>
</gene>
<protein>
    <submittedName>
        <fullName evidence="1">Uncharacterized protein</fullName>
    </submittedName>
</protein>
<name>A0A8J5BZ34_ZINOF</name>
<dbReference type="EMBL" id="JACMSC010000022">
    <property type="protein sequence ID" value="KAG6468041.1"/>
    <property type="molecule type" value="Genomic_DNA"/>
</dbReference>
<accession>A0A8J5BZ34</accession>
<evidence type="ECO:0000313" key="1">
    <source>
        <dbReference type="EMBL" id="KAG6468041.1"/>
    </source>
</evidence>
<evidence type="ECO:0000313" key="2">
    <source>
        <dbReference type="Proteomes" id="UP000734854"/>
    </source>
</evidence>
<sequence>METPELATALDDSSLHPLCGLQRLLGGERDPMGVIVPFTPSPMEDRNGLRRIEKIVQEFPAGRWVYSGRVFQRISLPRRLVHRLPRGAFCGLRRSSPTLIALWDHPVCGIFLDLRLHLSYLFGSFDGLRATRSVRKQQEGLPAGAAIAGSRQKQQGMLPLAGGAMQPSPVSLSP</sequence>
<comment type="caution">
    <text evidence="1">The sequence shown here is derived from an EMBL/GenBank/DDBJ whole genome shotgun (WGS) entry which is preliminary data.</text>
</comment>
<reference evidence="1 2" key="1">
    <citation type="submission" date="2020-08" db="EMBL/GenBank/DDBJ databases">
        <title>Plant Genome Project.</title>
        <authorList>
            <person name="Zhang R.-G."/>
        </authorList>
    </citation>
    <scope>NUCLEOTIDE SEQUENCE [LARGE SCALE GENOMIC DNA]</scope>
    <source>
        <tissue evidence="1">Rhizome</tissue>
    </source>
</reference>
<dbReference type="AlphaFoldDB" id="A0A8J5BZ34"/>
<dbReference type="Proteomes" id="UP000734854">
    <property type="component" value="Unassembled WGS sequence"/>
</dbReference>